<protein>
    <recommendedName>
        <fullName evidence="10">Transmembrane protein</fullName>
    </recommendedName>
</protein>
<evidence type="ECO:0000313" key="3">
    <source>
        <dbReference type="EMBL" id="KAB4452792.1"/>
    </source>
</evidence>
<dbReference type="AlphaFoldDB" id="A0A2J6A973"/>
<dbReference type="EMBL" id="QSJP01000017">
    <property type="protein sequence ID" value="RHD85369.1"/>
    <property type="molecule type" value="Genomic_DNA"/>
</dbReference>
<dbReference type="EMBL" id="WCSY01000004">
    <property type="protein sequence ID" value="KAB4314734.1"/>
    <property type="molecule type" value="Genomic_DNA"/>
</dbReference>
<evidence type="ECO:0000313" key="2">
    <source>
        <dbReference type="EMBL" id="KAB4314734.1"/>
    </source>
</evidence>
<dbReference type="Proteomes" id="UP000436858">
    <property type="component" value="Unassembled WGS sequence"/>
</dbReference>
<gene>
    <name evidence="5" type="ORF">DW780_17590</name>
    <name evidence="4" type="ORF">GAN91_20320</name>
    <name evidence="3" type="ORF">GAN93_09185</name>
    <name evidence="2" type="ORF">GAO51_05060</name>
</gene>
<accession>A0A2J6A973</accession>
<evidence type="ECO:0000313" key="8">
    <source>
        <dbReference type="Proteomes" id="UP000440614"/>
    </source>
</evidence>
<evidence type="ECO:0000313" key="4">
    <source>
        <dbReference type="EMBL" id="KAB4477116.1"/>
    </source>
</evidence>
<evidence type="ECO:0000256" key="1">
    <source>
        <dbReference type="SAM" id="Phobius"/>
    </source>
</evidence>
<proteinExistence type="predicted"/>
<dbReference type="Proteomes" id="UP000460317">
    <property type="component" value="Unassembled WGS sequence"/>
</dbReference>
<evidence type="ECO:0000313" key="7">
    <source>
        <dbReference type="Proteomes" id="UP000436858"/>
    </source>
</evidence>
<dbReference type="EMBL" id="WCSB01000007">
    <property type="protein sequence ID" value="KAB4452792.1"/>
    <property type="molecule type" value="Genomic_DNA"/>
</dbReference>
<reference evidence="5 6" key="1">
    <citation type="submission" date="2018-08" db="EMBL/GenBank/DDBJ databases">
        <title>A genome reference for cultivated species of the human gut microbiota.</title>
        <authorList>
            <person name="Zou Y."/>
            <person name="Xue W."/>
            <person name="Luo G."/>
        </authorList>
    </citation>
    <scope>NUCLEOTIDE SEQUENCE [LARGE SCALE GENOMIC DNA]</scope>
    <source>
        <strain evidence="5 6">AM30-26</strain>
    </source>
</reference>
<organism evidence="5 6">
    <name type="scientific">Bacteroides thetaiotaomicron</name>
    <dbReference type="NCBI Taxonomy" id="818"/>
    <lineage>
        <taxon>Bacteria</taxon>
        <taxon>Pseudomonadati</taxon>
        <taxon>Bacteroidota</taxon>
        <taxon>Bacteroidia</taxon>
        <taxon>Bacteroidales</taxon>
        <taxon>Bacteroidaceae</taxon>
        <taxon>Bacteroides</taxon>
    </lineage>
</organism>
<comment type="caution">
    <text evidence="5">The sequence shown here is derived from an EMBL/GenBank/DDBJ whole genome shotgun (WGS) entry which is preliminary data.</text>
</comment>
<name>A0A2J6A973_BACT4</name>
<feature type="transmembrane region" description="Helical" evidence="1">
    <location>
        <begin position="84"/>
        <end position="103"/>
    </location>
</feature>
<feature type="transmembrane region" description="Helical" evidence="1">
    <location>
        <begin position="31"/>
        <end position="52"/>
    </location>
</feature>
<evidence type="ECO:0000313" key="9">
    <source>
        <dbReference type="Proteomes" id="UP000460317"/>
    </source>
</evidence>
<keyword evidence="1" id="KW-0812">Transmembrane</keyword>
<evidence type="ECO:0000313" key="6">
    <source>
        <dbReference type="Proteomes" id="UP000284785"/>
    </source>
</evidence>
<dbReference type="Proteomes" id="UP000284785">
    <property type="component" value="Unassembled WGS sequence"/>
</dbReference>
<evidence type="ECO:0000313" key="5">
    <source>
        <dbReference type="EMBL" id="RHD85369.1"/>
    </source>
</evidence>
<reference evidence="7 8" key="2">
    <citation type="journal article" date="2019" name="Nat. Med.">
        <title>A library of human gut bacterial isolates paired with longitudinal multiomics data enables mechanistic microbiome research.</title>
        <authorList>
            <person name="Poyet M."/>
            <person name="Groussin M."/>
            <person name="Gibbons S.M."/>
            <person name="Avila-Pacheco J."/>
            <person name="Jiang X."/>
            <person name="Kearney S.M."/>
            <person name="Perrotta A.R."/>
            <person name="Berdy B."/>
            <person name="Zhao S."/>
            <person name="Lieberman T.D."/>
            <person name="Swanson P.K."/>
            <person name="Smith M."/>
            <person name="Roesemann S."/>
            <person name="Alexander J.E."/>
            <person name="Rich S.A."/>
            <person name="Livny J."/>
            <person name="Vlamakis H."/>
            <person name="Clish C."/>
            <person name="Bullock K."/>
            <person name="Deik A."/>
            <person name="Scott J."/>
            <person name="Pierce K.A."/>
            <person name="Xavier R.J."/>
            <person name="Alm E.J."/>
        </authorList>
    </citation>
    <scope>NUCLEOTIDE SEQUENCE [LARGE SCALE GENOMIC DNA]</scope>
    <source>
        <strain evidence="4 7">BIOML-A162</strain>
        <strain evidence="3 9">BIOML-A165</strain>
        <strain evidence="2 8">BIOML-A188</strain>
    </source>
</reference>
<keyword evidence="1" id="KW-0472">Membrane</keyword>
<dbReference type="Proteomes" id="UP000440614">
    <property type="component" value="Unassembled WGS sequence"/>
</dbReference>
<evidence type="ECO:0008006" key="10">
    <source>
        <dbReference type="Google" id="ProtNLM"/>
    </source>
</evidence>
<sequence length="152" mass="17681">MIKASHPRSNSSLSGVPIAPKSSVIKSSIGVHPLIFIFLFVIIICSPFIFFLHKKSPPTQRYFHKLPLSGLRNTNKTNNILCNFLLRVMKLILFYSFLCCRAIKYKQRIFTQRDGTLFQNTEVDFYFYPTADILHFVFEVYKAFHKFFDSVG</sequence>
<keyword evidence="1" id="KW-1133">Transmembrane helix</keyword>
<dbReference type="EMBL" id="WCRY01000023">
    <property type="protein sequence ID" value="KAB4477116.1"/>
    <property type="molecule type" value="Genomic_DNA"/>
</dbReference>